<keyword evidence="4" id="KW-1185">Reference proteome</keyword>
<feature type="domain" description="XdhC Rossmann" evidence="2">
    <location>
        <begin position="131"/>
        <end position="293"/>
    </location>
</feature>
<dbReference type="PANTHER" id="PTHR30388">
    <property type="entry name" value="ALDEHYDE OXIDOREDUCTASE MOLYBDENUM COFACTOR ASSEMBLY PROTEIN"/>
    <property type="match status" value="1"/>
</dbReference>
<dbReference type="RefSeq" id="WP_125243525.1">
    <property type="nucleotide sequence ID" value="NZ_RSED01000008.1"/>
</dbReference>
<evidence type="ECO:0000259" key="1">
    <source>
        <dbReference type="Pfam" id="PF02625"/>
    </source>
</evidence>
<dbReference type="Pfam" id="PF13478">
    <property type="entry name" value="XdhC_C"/>
    <property type="match status" value="1"/>
</dbReference>
<dbReference type="AlphaFoldDB" id="A0A426VBD0"/>
<protein>
    <submittedName>
        <fullName evidence="3">Xanthine dehydrogenase accessory protein XdhC</fullName>
    </submittedName>
</protein>
<organism evidence="3 4">
    <name type="scientific">Aquabacterium soli</name>
    <dbReference type="NCBI Taxonomy" id="2493092"/>
    <lineage>
        <taxon>Bacteria</taxon>
        <taxon>Pseudomonadati</taxon>
        <taxon>Pseudomonadota</taxon>
        <taxon>Betaproteobacteria</taxon>
        <taxon>Burkholderiales</taxon>
        <taxon>Aquabacterium</taxon>
    </lineage>
</organism>
<dbReference type="PANTHER" id="PTHR30388:SF6">
    <property type="entry name" value="XANTHINE DEHYDROGENASE SUBUNIT A-RELATED"/>
    <property type="match status" value="1"/>
</dbReference>
<accession>A0A426VBD0</accession>
<dbReference type="InterPro" id="IPR014308">
    <property type="entry name" value="Xanthine_DH_XdhC"/>
</dbReference>
<sequence length="309" mass="32761">MNALSNTALHQAARQWLADGTPALVVQVREVRGSTPRETDARMLVSTDDAQGTIGGGHLEWQAIAMARQALREHAQGKAQGMALAAWTHTFALGPTLGQCCGGVVVLAFEPLDPAALACWPAVAPRFRLDLHGAGHVGQAIVKLLADIDCEVRWIDQRLDDSPQALPGDDATLGLPSGRALADLPAHIRCLPTEDAAAEVAHAPPASLHLVLTHRHDLDLTIVDALLRREDVRQGRAWIGLIGSRTKRAAFEHRLQARGHAPELIARIACPIGLPGIVGKEPAVIAVSVVAQLLQLAPPAADHNANKPA</sequence>
<gene>
    <name evidence="3" type="primary">xdhC</name>
    <name evidence="3" type="ORF">EIP75_12150</name>
</gene>
<evidence type="ECO:0000313" key="4">
    <source>
        <dbReference type="Proteomes" id="UP000269265"/>
    </source>
</evidence>
<feature type="domain" description="XdhC- CoxI" evidence="1">
    <location>
        <begin position="16"/>
        <end position="75"/>
    </location>
</feature>
<proteinExistence type="predicted"/>
<dbReference type="InterPro" id="IPR052698">
    <property type="entry name" value="MoCofactor_Util/Proc"/>
</dbReference>
<evidence type="ECO:0000313" key="3">
    <source>
        <dbReference type="EMBL" id="RRS04121.1"/>
    </source>
</evidence>
<comment type="caution">
    <text evidence="3">The sequence shown here is derived from an EMBL/GenBank/DDBJ whole genome shotgun (WGS) entry which is preliminary data.</text>
</comment>
<dbReference type="InterPro" id="IPR003777">
    <property type="entry name" value="XdhC_CoxI"/>
</dbReference>
<dbReference type="InterPro" id="IPR027051">
    <property type="entry name" value="XdhC_Rossmann_dom"/>
</dbReference>
<name>A0A426VBD0_9BURK</name>
<dbReference type="EMBL" id="RSED01000008">
    <property type="protein sequence ID" value="RRS04121.1"/>
    <property type="molecule type" value="Genomic_DNA"/>
</dbReference>
<dbReference type="OrthoDB" id="61481at2"/>
<dbReference type="Proteomes" id="UP000269265">
    <property type="component" value="Unassembled WGS sequence"/>
</dbReference>
<evidence type="ECO:0000259" key="2">
    <source>
        <dbReference type="Pfam" id="PF13478"/>
    </source>
</evidence>
<reference evidence="3 4" key="1">
    <citation type="submission" date="2018-12" db="EMBL/GenBank/DDBJ databases">
        <title>The whole draft genome of Aquabacterium sp. SJQ9.</title>
        <authorList>
            <person name="Sun L."/>
            <person name="Gao X."/>
            <person name="Chen W."/>
            <person name="Huang K."/>
        </authorList>
    </citation>
    <scope>NUCLEOTIDE SEQUENCE [LARGE SCALE GENOMIC DNA]</scope>
    <source>
        <strain evidence="3 4">SJQ9</strain>
    </source>
</reference>
<dbReference type="Gene3D" id="3.40.50.720">
    <property type="entry name" value="NAD(P)-binding Rossmann-like Domain"/>
    <property type="match status" value="1"/>
</dbReference>
<dbReference type="Pfam" id="PF02625">
    <property type="entry name" value="XdhC_CoxI"/>
    <property type="match status" value="1"/>
</dbReference>
<dbReference type="NCBIfam" id="TIGR02964">
    <property type="entry name" value="xanthine_xdhC"/>
    <property type="match status" value="1"/>
</dbReference>